<proteinExistence type="predicted"/>
<dbReference type="SMART" id="SM00422">
    <property type="entry name" value="HTH_MERR"/>
    <property type="match status" value="1"/>
</dbReference>
<dbReference type="InterPro" id="IPR009061">
    <property type="entry name" value="DNA-bd_dom_put_sf"/>
</dbReference>
<protein>
    <submittedName>
        <fullName evidence="5">MerR family transcriptional regulator</fullName>
    </submittedName>
</protein>
<evidence type="ECO:0000313" key="6">
    <source>
        <dbReference type="Proteomes" id="UP001597063"/>
    </source>
</evidence>
<dbReference type="Gene3D" id="1.10.1660.10">
    <property type="match status" value="1"/>
</dbReference>
<dbReference type="InterPro" id="IPR036594">
    <property type="entry name" value="Meth_synthase_dom"/>
</dbReference>
<dbReference type="Pfam" id="PF02607">
    <property type="entry name" value="B12-binding_2"/>
    <property type="match status" value="1"/>
</dbReference>
<dbReference type="Pfam" id="PF02310">
    <property type="entry name" value="B12-binding"/>
    <property type="match status" value="1"/>
</dbReference>
<gene>
    <name evidence="5" type="ORF">ACFQZM_07875</name>
</gene>
<dbReference type="PANTHER" id="PTHR30204:SF97">
    <property type="entry name" value="MERR FAMILY REGULATORY PROTEIN"/>
    <property type="match status" value="1"/>
</dbReference>
<dbReference type="InterPro" id="IPR047057">
    <property type="entry name" value="MerR_fam"/>
</dbReference>
<comment type="caution">
    <text evidence="5">The sequence shown here is derived from an EMBL/GenBank/DDBJ whole genome shotgun (WGS) entry which is preliminary data.</text>
</comment>
<organism evidence="5 6">
    <name type="scientific">Actinomadura fibrosa</name>
    <dbReference type="NCBI Taxonomy" id="111802"/>
    <lineage>
        <taxon>Bacteria</taxon>
        <taxon>Bacillati</taxon>
        <taxon>Actinomycetota</taxon>
        <taxon>Actinomycetes</taxon>
        <taxon>Streptosporangiales</taxon>
        <taxon>Thermomonosporaceae</taxon>
        <taxon>Actinomadura</taxon>
    </lineage>
</organism>
<feature type="region of interest" description="Disordered" evidence="2">
    <location>
        <begin position="81"/>
        <end position="125"/>
    </location>
</feature>
<feature type="domain" description="HTH merR-type" evidence="3">
    <location>
        <begin position="10"/>
        <end position="79"/>
    </location>
</feature>
<dbReference type="PROSITE" id="PS51332">
    <property type="entry name" value="B12_BINDING"/>
    <property type="match status" value="1"/>
</dbReference>
<sequence length="327" mass="33253">MGGPPDREAGLSVGAVAQRLGVAASTLRTWDRRYGIGPSRRSSGTHRRYSPADVARLEIMQRMILEGAPPGEAARVALAEATEPAEPAEPTGSAGPSARGHGAGGNRVPVATAGGGAAGEPGAARPEEVRGLARAAMAMDAHAAAHAVRTAIGRDGVVRAWDGLIVPVLAGIGRKYAATGDCVEVEHLLSAVLLGCLLEVPPPAAPRNARPVLLACAPEEQHSLPVHALAAALAEAGVAVRLLGARVPPRALAAAIRRTGASVVFVWSQTAETGAPEWLAELPGSRPAARLLAGGPGWARDRLPDAVRPVATLPAAIAAVESFFNPA</sequence>
<dbReference type="InterPro" id="IPR036724">
    <property type="entry name" value="Cobalamin-bd_sf"/>
</dbReference>
<dbReference type="EMBL" id="JBHTGP010000003">
    <property type="protein sequence ID" value="MFD0684407.1"/>
    <property type="molecule type" value="Genomic_DNA"/>
</dbReference>
<dbReference type="Gene3D" id="3.40.50.280">
    <property type="entry name" value="Cobalamin-binding domain"/>
    <property type="match status" value="1"/>
</dbReference>
<reference evidence="6" key="1">
    <citation type="journal article" date="2019" name="Int. J. Syst. Evol. Microbiol.">
        <title>The Global Catalogue of Microorganisms (GCM) 10K type strain sequencing project: providing services to taxonomists for standard genome sequencing and annotation.</title>
        <authorList>
            <consortium name="The Broad Institute Genomics Platform"/>
            <consortium name="The Broad Institute Genome Sequencing Center for Infectious Disease"/>
            <person name="Wu L."/>
            <person name="Ma J."/>
        </authorList>
    </citation>
    <scope>NUCLEOTIDE SEQUENCE [LARGE SCALE GENOMIC DNA]</scope>
    <source>
        <strain evidence="6">JCM 9371</strain>
    </source>
</reference>
<evidence type="ECO:0000256" key="1">
    <source>
        <dbReference type="ARBA" id="ARBA00023125"/>
    </source>
</evidence>
<dbReference type="PANTHER" id="PTHR30204">
    <property type="entry name" value="REDOX-CYCLING DRUG-SENSING TRANSCRIPTIONAL ACTIVATOR SOXR"/>
    <property type="match status" value="1"/>
</dbReference>
<evidence type="ECO:0000259" key="3">
    <source>
        <dbReference type="PROSITE" id="PS50937"/>
    </source>
</evidence>
<dbReference type="CDD" id="cd01104">
    <property type="entry name" value="HTH_MlrA-CarA"/>
    <property type="match status" value="1"/>
</dbReference>
<name>A0ABW2XD65_9ACTN</name>
<dbReference type="Gene3D" id="1.10.1240.10">
    <property type="entry name" value="Methionine synthase domain"/>
    <property type="match status" value="1"/>
</dbReference>
<accession>A0ABW2XD65</accession>
<evidence type="ECO:0000313" key="5">
    <source>
        <dbReference type="EMBL" id="MFD0684407.1"/>
    </source>
</evidence>
<dbReference type="Pfam" id="PF13411">
    <property type="entry name" value="MerR_1"/>
    <property type="match status" value="1"/>
</dbReference>
<feature type="compositionally biased region" description="Low complexity" evidence="2">
    <location>
        <begin position="81"/>
        <end position="96"/>
    </location>
</feature>
<evidence type="ECO:0000259" key="4">
    <source>
        <dbReference type="PROSITE" id="PS51332"/>
    </source>
</evidence>
<keyword evidence="1" id="KW-0238">DNA-binding</keyword>
<dbReference type="InterPro" id="IPR006158">
    <property type="entry name" value="Cobalamin-bd"/>
</dbReference>
<dbReference type="InterPro" id="IPR003759">
    <property type="entry name" value="Cbl-bd_cap"/>
</dbReference>
<dbReference type="SUPFAM" id="SSF52242">
    <property type="entry name" value="Cobalamin (vitamin B12)-binding domain"/>
    <property type="match status" value="1"/>
</dbReference>
<evidence type="ECO:0000256" key="2">
    <source>
        <dbReference type="SAM" id="MobiDB-lite"/>
    </source>
</evidence>
<keyword evidence="6" id="KW-1185">Reference proteome</keyword>
<feature type="domain" description="B12-binding" evidence="4">
    <location>
        <begin position="209"/>
        <end position="327"/>
    </location>
</feature>
<dbReference type="Proteomes" id="UP001597063">
    <property type="component" value="Unassembled WGS sequence"/>
</dbReference>
<dbReference type="PROSITE" id="PS50937">
    <property type="entry name" value="HTH_MERR_2"/>
    <property type="match status" value="1"/>
</dbReference>
<dbReference type="RefSeq" id="WP_378322283.1">
    <property type="nucleotide sequence ID" value="NZ_JBHTGP010000003.1"/>
</dbReference>
<dbReference type="InterPro" id="IPR000551">
    <property type="entry name" value="MerR-type_HTH_dom"/>
</dbReference>
<dbReference type="SUPFAM" id="SSF46955">
    <property type="entry name" value="Putative DNA-binding domain"/>
    <property type="match status" value="1"/>
</dbReference>